<organism evidence="2 3">
    <name type="scientific">Pendulispora brunnea</name>
    <dbReference type="NCBI Taxonomy" id="2905690"/>
    <lineage>
        <taxon>Bacteria</taxon>
        <taxon>Pseudomonadati</taxon>
        <taxon>Myxococcota</taxon>
        <taxon>Myxococcia</taxon>
        <taxon>Myxococcales</taxon>
        <taxon>Sorangiineae</taxon>
        <taxon>Pendulisporaceae</taxon>
        <taxon>Pendulispora</taxon>
    </lineage>
</organism>
<feature type="signal peptide" evidence="1">
    <location>
        <begin position="1"/>
        <end position="27"/>
    </location>
</feature>
<accession>A0ABZ2KEN5</accession>
<proteinExistence type="predicted"/>
<reference evidence="2 3" key="1">
    <citation type="submission" date="2021-12" db="EMBL/GenBank/DDBJ databases">
        <title>Discovery of the Pendulisporaceae a myxobacterial family with distinct sporulation behavior and unique specialized metabolism.</title>
        <authorList>
            <person name="Garcia R."/>
            <person name="Popoff A."/>
            <person name="Bader C.D."/>
            <person name="Loehr J."/>
            <person name="Walesch S."/>
            <person name="Walt C."/>
            <person name="Boldt J."/>
            <person name="Bunk B."/>
            <person name="Haeckl F.J.F.P.J."/>
            <person name="Gunesch A.P."/>
            <person name="Birkelbach J."/>
            <person name="Nuebel U."/>
            <person name="Pietschmann T."/>
            <person name="Bach T."/>
            <person name="Mueller R."/>
        </authorList>
    </citation>
    <scope>NUCLEOTIDE SEQUENCE [LARGE SCALE GENOMIC DNA]</scope>
    <source>
        <strain evidence="2 3">MSr12523</strain>
    </source>
</reference>
<gene>
    <name evidence="2" type="ORF">LZC95_09940</name>
</gene>
<evidence type="ECO:0000256" key="1">
    <source>
        <dbReference type="SAM" id="SignalP"/>
    </source>
</evidence>
<dbReference type="Proteomes" id="UP001379533">
    <property type="component" value="Chromosome"/>
</dbReference>
<evidence type="ECO:0000313" key="3">
    <source>
        <dbReference type="Proteomes" id="UP001379533"/>
    </source>
</evidence>
<sequence length="281" mass="29427">MRREHALRLAAMALVGSLALGAGRAEAAPTLSPESQSTKAGGDLNWWSAKGAGSTFGLIPFLQYGFAERIYLTVHAPVAVNINGPGGKGYAGIGNPTVGLHYASTAHALTWYIGGRAAIPLASVHDSGWRTAMILGNSSTAGLDVHYWLPQYLPIGAYGGVEYLASRAFILRGEVAPQLFIPIEDAISRGTENKARFIYTARFEAEGRAGGGFGGGVALHVMHNPSADGDNAQSAAEGFGSYDDGKLFARLGLLVALDEPFGFGFDEGQVATARARAGVRF</sequence>
<dbReference type="RefSeq" id="WP_394847770.1">
    <property type="nucleotide sequence ID" value="NZ_CP089982.1"/>
</dbReference>
<feature type="chain" id="PRO_5045781565" evidence="1">
    <location>
        <begin position="28"/>
        <end position="281"/>
    </location>
</feature>
<protein>
    <submittedName>
        <fullName evidence="2">Uncharacterized protein</fullName>
    </submittedName>
</protein>
<evidence type="ECO:0000313" key="2">
    <source>
        <dbReference type="EMBL" id="WXA97155.1"/>
    </source>
</evidence>
<dbReference type="EMBL" id="CP089982">
    <property type="protein sequence ID" value="WXA97155.1"/>
    <property type="molecule type" value="Genomic_DNA"/>
</dbReference>
<name>A0ABZ2KEN5_9BACT</name>
<keyword evidence="1" id="KW-0732">Signal</keyword>
<keyword evidence="3" id="KW-1185">Reference proteome</keyword>